<evidence type="ECO:0000313" key="4">
    <source>
        <dbReference type="EMBL" id="KAH6605560.1"/>
    </source>
</evidence>
<proteinExistence type="inferred from homology"/>
<dbReference type="Gene3D" id="3.40.50.720">
    <property type="entry name" value="NAD(P)-binding Rossmann-like Domain"/>
    <property type="match status" value="1"/>
</dbReference>
<comment type="caution">
    <text evidence="4">The sequence shown here is derived from an EMBL/GenBank/DDBJ whole genome shotgun (WGS) entry which is preliminary data.</text>
</comment>
<evidence type="ECO:0000259" key="3">
    <source>
        <dbReference type="Pfam" id="PF05368"/>
    </source>
</evidence>
<dbReference type="InterPro" id="IPR008030">
    <property type="entry name" value="NmrA-like"/>
</dbReference>
<comment type="similarity">
    <text evidence="1">Belongs to the NmrA-type oxidoreductase family.</text>
</comment>
<sequence length="308" mass="33669">MATYLITQATGQQGLWTINYLLEAGAKVHALVRDPSKAPEALKRPGVTMFKGEGANFDDVYSAAKGCVGVYLNTYPAIPGLEVLQSRTIVDASRKAGIKTIVACTTVSTGRRELWDNDSAKKLNLHEYFTSKSVMEDIVRKGGFEAWTLLRPAFIHVNYMLPHALYNFPRLATHGELDHLFDDGIRMPQSDASDVGKYAAAALQDPVKFGGQEIAITGESLTIEEVGDILSRVSGRKVVARRINPEDGQYAQGQKFHLFMNLQGVRPAEPVVAAGKATQAKFGIPFTSLEEALQRDKSSLLECLPDEA</sequence>
<protein>
    <recommendedName>
        <fullName evidence="3">NmrA-like domain-containing protein</fullName>
    </recommendedName>
</protein>
<feature type="domain" description="NmrA-like" evidence="3">
    <location>
        <begin position="5"/>
        <end position="246"/>
    </location>
</feature>
<dbReference type="PANTHER" id="PTHR42748:SF7">
    <property type="entry name" value="NMRA LIKE REDOX SENSOR 1-RELATED"/>
    <property type="match status" value="1"/>
</dbReference>
<evidence type="ECO:0000256" key="2">
    <source>
        <dbReference type="ARBA" id="ARBA00022857"/>
    </source>
</evidence>
<dbReference type="SUPFAM" id="SSF51735">
    <property type="entry name" value="NAD(P)-binding Rossmann-fold domains"/>
    <property type="match status" value="1"/>
</dbReference>
<keyword evidence="5" id="KW-1185">Reference proteome</keyword>
<dbReference type="OrthoDB" id="3358371at2759"/>
<dbReference type="InterPro" id="IPR051164">
    <property type="entry name" value="NmrA-like_oxidored"/>
</dbReference>
<dbReference type="PANTHER" id="PTHR42748">
    <property type="entry name" value="NITROGEN METABOLITE REPRESSION PROTEIN NMRA FAMILY MEMBER"/>
    <property type="match status" value="1"/>
</dbReference>
<gene>
    <name evidence="4" type="ORF">Trco_004713</name>
</gene>
<dbReference type="EMBL" id="JAIWOZ010000004">
    <property type="protein sequence ID" value="KAH6605560.1"/>
    <property type="molecule type" value="Genomic_DNA"/>
</dbReference>
<evidence type="ECO:0000256" key="1">
    <source>
        <dbReference type="ARBA" id="ARBA00006328"/>
    </source>
</evidence>
<accession>A0A9P8QHT5</accession>
<dbReference type="AlphaFoldDB" id="A0A9P8QHT5"/>
<evidence type="ECO:0000313" key="5">
    <source>
        <dbReference type="Proteomes" id="UP000827724"/>
    </source>
</evidence>
<name>A0A9P8QHT5_9HYPO</name>
<keyword evidence="2" id="KW-0521">NADP</keyword>
<dbReference type="Pfam" id="PF05368">
    <property type="entry name" value="NmrA"/>
    <property type="match status" value="1"/>
</dbReference>
<dbReference type="InterPro" id="IPR036291">
    <property type="entry name" value="NAD(P)-bd_dom_sf"/>
</dbReference>
<dbReference type="Proteomes" id="UP000827724">
    <property type="component" value="Unassembled WGS sequence"/>
</dbReference>
<organism evidence="4 5">
    <name type="scientific">Trichoderma cornu-damae</name>
    <dbReference type="NCBI Taxonomy" id="654480"/>
    <lineage>
        <taxon>Eukaryota</taxon>
        <taxon>Fungi</taxon>
        <taxon>Dikarya</taxon>
        <taxon>Ascomycota</taxon>
        <taxon>Pezizomycotina</taxon>
        <taxon>Sordariomycetes</taxon>
        <taxon>Hypocreomycetidae</taxon>
        <taxon>Hypocreales</taxon>
        <taxon>Hypocreaceae</taxon>
        <taxon>Trichoderma</taxon>
    </lineage>
</organism>
<reference evidence="4" key="1">
    <citation type="submission" date="2021-08" db="EMBL/GenBank/DDBJ databases">
        <title>Chromosome-Level Trichoderma cornu-damae using Hi-C Data.</title>
        <authorList>
            <person name="Kim C.S."/>
        </authorList>
    </citation>
    <scope>NUCLEOTIDE SEQUENCE</scope>
    <source>
        <strain evidence="4">KA19-0412C</strain>
    </source>
</reference>